<dbReference type="AlphaFoldDB" id="A0A8J6HFQ2"/>
<feature type="transmembrane region" description="Helical" evidence="7">
    <location>
        <begin position="335"/>
        <end position="363"/>
    </location>
</feature>
<reference evidence="9" key="2">
    <citation type="submission" date="2021-08" db="EMBL/GenBank/DDBJ databases">
        <authorList>
            <person name="Eriksson T."/>
        </authorList>
    </citation>
    <scope>NUCLEOTIDE SEQUENCE</scope>
    <source>
        <strain evidence="9">Stoneville</strain>
        <tissue evidence="9">Whole head</tissue>
    </source>
</reference>
<comment type="caution">
    <text evidence="9">The sequence shown here is derived from an EMBL/GenBank/DDBJ whole genome shotgun (WGS) entry which is preliminary data.</text>
</comment>
<feature type="compositionally biased region" description="Polar residues" evidence="6">
    <location>
        <begin position="10"/>
        <end position="25"/>
    </location>
</feature>
<keyword evidence="10" id="KW-1185">Reference proteome</keyword>
<feature type="transmembrane region" description="Helical" evidence="7">
    <location>
        <begin position="691"/>
        <end position="711"/>
    </location>
</feature>
<evidence type="ECO:0000259" key="8">
    <source>
        <dbReference type="Pfam" id="PF07810"/>
    </source>
</evidence>
<feature type="transmembrane region" description="Helical" evidence="7">
    <location>
        <begin position="451"/>
        <end position="473"/>
    </location>
</feature>
<accession>A0A8J6HFQ2</accession>
<evidence type="ECO:0000313" key="9">
    <source>
        <dbReference type="EMBL" id="KAH0813583.1"/>
    </source>
</evidence>
<dbReference type="InterPro" id="IPR038900">
    <property type="entry name" value="TMC"/>
</dbReference>
<comment type="subcellular location">
    <subcellularLocation>
        <location evidence="1">Membrane</location>
        <topology evidence="1">Multi-pass membrane protein</topology>
    </subcellularLocation>
</comment>
<reference evidence="9" key="1">
    <citation type="journal article" date="2020" name="J Insects Food Feed">
        <title>The yellow mealworm (Tenebrio molitor) genome: a resource for the emerging insects as food and feed industry.</title>
        <authorList>
            <person name="Eriksson T."/>
            <person name="Andere A."/>
            <person name="Kelstrup H."/>
            <person name="Emery V."/>
            <person name="Picard C."/>
        </authorList>
    </citation>
    <scope>NUCLEOTIDE SEQUENCE</scope>
    <source>
        <strain evidence="9">Stoneville</strain>
        <tissue evidence="9">Whole head</tissue>
    </source>
</reference>
<gene>
    <name evidence="9" type="ORF">GEV33_009208</name>
</gene>
<protein>
    <recommendedName>
        <fullName evidence="8">TMC domain-containing protein</fullName>
    </recommendedName>
</protein>
<keyword evidence="5 7" id="KW-0472">Membrane</keyword>
<sequence>MSELSRRSQETTPSSSSFGQESGNFEQERRPNRVISGHRNFGRTFYTGPTGNFDNHANIIVAKMEQDETLMEDTPVAEQLRKEALKDLPQCLTIKRCVKMKLSKSVSQKSKRRPISFWKRVKYRINISFNKFVDSLKNFNYFELWHGTLKDIEGRFGSGYASYFKFLRWLFVMNFLLAVLSLVLVVVPQIVYDASGSNGTRHNTNSFNIKDIFVGNGMLEETVLYYGHYTDQSIQLIPHLAFDMPAAYFSVMAVLYMISFVALAVSVAESYRRSFIQTEGGLQNVFASKIFCGWDFGIATKEAAALKSSAIYNELRELLSEAIKNDPRRSCLHKFYTSIIQIVVNLLVLVVLGAVGWLTWMLLTRFSLDNSDNILITPVVVNIIIMIIPIIFNYIAKYEDYNNPKTAIYITLFRTFLLGSVIVGVILTFWLKESGNINCWENRIASEIYRLILFDFIFSVIFTALFDIGSLIIQKTIGRDPKSEFNIAKHTLQIIYNQALFWVGFLYSPILPAIVTLKMFIIWYVTEWCVRKLCKPPKKTWRAAQAQTWFMMMIFVSILLIVAVHGYTITSVPPSNCGPFQDYNSSIYEIVTSNIVNLEEGSTFWRVVMNVFKPGGVTLILIALGVIVYYTREQAVAQQEKVNMLREMVVWMAKDKRFLVQLYNEATKGETASHVSVAVVVVMSVMVWRSVVMVIVMHVVVWRCVVVIVMGSSVGPMQTCMVPMTPMVPTRSNFIPIPTKPAKSVPKPLPRVLTQRKTSSSQTERVVLIKEENLSFFPCSRLGQNDGGMRRDYAKAVNYINSCHKFINTIIEKNNPDKSNLFLLPTVTNFIPIFSHLIGKKPTKHKEKTADDGKKGPESKTSHKSDERKSKSSFGVKKAPQEAPIDPVPGKPVLLLYFNPHFSQHVSVGDCGKNVSSQDEKYATQVADIVKEQIHQFLTTLQEDMSKAMKRTKSDVPKQKCKNLDIVKQRLEELSKICCLQKKIESKQIVVAPQPPPFPQPKDNSEDCSVILSDTDLPLL</sequence>
<dbReference type="EMBL" id="JABDTM020025146">
    <property type="protein sequence ID" value="KAH0813583.1"/>
    <property type="molecule type" value="Genomic_DNA"/>
</dbReference>
<evidence type="ECO:0000256" key="2">
    <source>
        <dbReference type="ARBA" id="ARBA00006510"/>
    </source>
</evidence>
<feature type="domain" description="TMC" evidence="8">
    <location>
        <begin position="439"/>
        <end position="544"/>
    </location>
</feature>
<feature type="transmembrane region" description="Helical" evidence="7">
    <location>
        <begin position="550"/>
        <end position="569"/>
    </location>
</feature>
<feature type="transmembrane region" description="Helical" evidence="7">
    <location>
        <begin position="169"/>
        <end position="191"/>
    </location>
</feature>
<dbReference type="GO" id="GO:0008381">
    <property type="term" value="F:mechanosensitive monoatomic ion channel activity"/>
    <property type="evidence" value="ECO:0007669"/>
    <property type="project" value="TreeGrafter"/>
</dbReference>
<dbReference type="PANTHER" id="PTHR23302:SF43">
    <property type="entry name" value="TMC DOMAIN-CONTAINING PROTEIN"/>
    <property type="match status" value="1"/>
</dbReference>
<comment type="similarity">
    <text evidence="2">Belongs to the TMC family.</text>
</comment>
<evidence type="ECO:0000313" key="10">
    <source>
        <dbReference type="Proteomes" id="UP000719412"/>
    </source>
</evidence>
<dbReference type="GO" id="GO:0005886">
    <property type="term" value="C:plasma membrane"/>
    <property type="evidence" value="ECO:0007669"/>
    <property type="project" value="InterPro"/>
</dbReference>
<feature type="compositionally biased region" description="Basic and acidic residues" evidence="6">
    <location>
        <begin position="848"/>
        <end position="870"/>
    </location>
</feature>
<feature type="transmembrane region" description="Helical" evidence="7">
    <location>
        <begin position="407"/>
        <end position="431"/>
    </location>
</feature>
<evidence type="ECO:0000256" key="7">
    <source>
        <dbReference type="SAM" id="Phobius"/>
    </source>
</evidence>
<feature type="transmembrane region" description="Helical" evidence="7">
    <location>
        <begin position="510"/>
        <end position="530"/>
    </location>
</feature>
<dbReference type="PANTHER" id="PTHR23302">
    <property type="entry name" value="TRANSMEMBRANE CHANNEL-RELATED"/>
    <property type="match status" value="1"/>
</dbReference>
<organism evidence="9 10">
    <name type="scientific">Tenebrio molitor</name>
    <name type="common">Yellow mealworm beetle</name>
    <dbReference type="NCBI Taxonomy" id="7067"/>
    <lineage>
        <taxon>Eukaryota</taxon>
        <taxon>Metazoa</taxon>
        <taxon>Ecdysozoa</taxon>
        <taxon>Arthropoda</taxon>
        <taxon>Hexapoda</taxon>
        <taxon>Insecta</taxon>
        <taxon>Pterygota</taxon>
        <taxon>Neoptera</taxon>
        <taxon>Endopterygota</taxon>
        <taxon>Coleoptera</taxon>
        <taxon>Polyphaga</taxon>
        <taxon>Cucujiformia</taxon>
        <taxon>Tenebrionidae</taxon>
        <taxon>Tenebrio</taxon>
    </lineage>
</organism>
<evidence type="ECO:0000256" key="3">
    <source>
        <dbReference type="ARBA" id="ARBA00022692"/>
    </source>
</evidence>
<feature type="region of interest" description="Disordered" evidence="6">
    <location>
        <begin position="841"/>
        <end position="886"/>
    </location>
</feature>
<evidence type="ECO:0000256" key="6">
    <source>
        <dbReference type="SAM" id="MobiDB-lite"/>
    </source>
</evidence>
<dbReference type="InterPro" id="IPR012496">
    <property type="entry name" value="TMC_dom"/>
</dbReference>
<feature type="region of interest" description="Disordered" evidence="6">
    <location>
        <begin position="1"/>
        <end position="39"/>
    </location>
</feature>
<dbReference type="Pfam" id="PF07810">
    <property type="entry name" value="TMC"/>
    <property type="match status" value="1"/>
</dbReference>
<feature type="transmembrane region" description="Helical" evidence="7">
    <location>
        <begin position="246"/>
        <end position="268"/>
    </location>
</feature>
<dbReference type="Proteomes" id="UP000719412">
    <property type="component" value="Unassembled WGS sequence"/>
</dbReference>
<keyword evidence="4 7" id="KW-1133">Transmembrane helix</keyword>
<evidence type="ECO:0000256" key="4">
    <source>
        <dbReference type="ARBA" id="ARBA00022989"/>
    </source>
</evidence>
<name>A0A8J6HFQ2_TENMO</name>
<proteinExistence type="inferred from homology"/>
<feature type="transmembrane region" description="Helical" evidence="7">
    <location>
        <begin position="375"/>
        <end position="395"/>
    </location>
</feature>
<feature type="transmembrane region" description="Helical" evidence="7">
    <location>
        <begin position="611"/>
        <end position="631"/>
    </location>
</feature>
<evidence type="ECO:0000256" key="1">
    <source>
        <dbReference type="ARBA" id="ARBA00004141"/>
    </source>
</evidence>
<evidence type="ECO:0000256" key="5">
    <source>
        <dbReference type="ARBA" id="ARBA00023136"/>
    </source>
</evidence>
<keyword evidence="3 7" id="KW-0812">Transmembrane</keyword>